<evidence type="ECO:0000313" key="4">
    <source>
        <dbReference type="Proteomes" id="UP000280296"/>
    </source>
</evidence>
<evidence type="ECO:0000256" key="1">
    <source>
        <dbReference type="ARBA" id="ARBA00007100"/>
    </source>
</evidence>
<name>A0A432MQ92_9BACT</name>
<evidence type="ECO:0000259" key="2">
    <source>
        <dbReference type="Pfam" id="PF13369"/>
    </source>
</evidence>
<dbReference type="SUPFAM" id="SSF48452">
    <property type="entry name" value="TPR-like"/>
    <property type="match status" value="1"/>
</dbReference>
<dbReference type="Pfam" id="PF13371">
    <property type="entry name" value="TPR_9"/>
    <property type="match status" value="1"/>
</dbReference>
<dbReference type="PANTHER" id="PTHR31350">
    <property type="entry name" value="SI:DKEY-261L7.2"/>
    <property type="match status" value="1"/>
</dbReference>
<evidence type="ECO:0000313" key="3">
    <source>
        <dbReference type="EMBL" id="RUL89409.1"/>
    </source>
</evidence>
<sequence length="279" mass="30928">MRPPIPDSPEFNRLLLGDEDADLTRIALELARDADPDLDPASCLDRIASLSRRIGPRLPSQSGTEDALRQINWVLYVEERFSGNEDDYDDPRNSYLNEVLRRRTGIPISLAVLYRAVALGVGVTLHGVNLPAHFVLRADRDDGPPVFIDAFHGGALLDRDGCRRLISSRSGGRIELDDALFEPCATSDIVARMLRNLKAVYLDRGELAAAWPVLRRLVALRPGEPEHRRDLGIASLAVERPEEAVAQLSAYLEQVPQASDSPAIRSILREARRRSGRSS</sequence>
<proteinExistence type="inferred from homology"/>
<reference evidence="3 4" key="2">
    <citation type="submission" date="2019-01" db="EMBL/GenBank/DDBJ databases">
        <title>Tautonia sociabilis, a novel thermotolerant planctomycete of Isosphaeraceae family, isolated from a 4000 m deep subterranean habitat.</title>
        <authorList>
            <person name="Kovaleva O.L."/>
            <person name="Elcheninov A.G."/>
            <person name="Van Heerden E."/>
            <person name="Toshchakov S.V."/>
            <person name="Novikov A."/>
            <person name="Bonch-Osmolovskaya E.A."/>
            <person name="Kublanov I.V."/>
        </authorList>
    </citation>
    <scope>NUCLEOTIDE SEQUENCE [LARGE SCALE GENOMIC DNA]</scope>
    <source>
        <strain evidence="3 4">GM2012</strain>
    </source>
</reference>
<feature type="domain" description="Protein SirB1 N-terminal" evidence="2">
    <location>
        <begin position="43"/>
        <end position="195"/>
    </location>
</feature>
<comment type="caution">
    <text evidence="3">The sequence shown here is derived from an EMBL/GenBank/DDBJ whole genome shotgun (WGS) entry which is preliminary data.</text>
</comment>
<dbReference type="Proteomes" id="UP000280296">
    <property type="component" value="Unassembled WGS sequence"/>
</dbReference>
<keyword evidence="4" id="KW-1185">Reference proteome</keyword>
<dbReference type="PANTHER" id="PTHR31350:SF21">
    <property type="entry name" value="F-BOX ONLY PROTEIN 21"/>
    <property type="match status" value="1"/>
</dbReference>
<dbReference type="AlphaFoldDB" id="A0A432MQ92"/>
<gene>
    <name evidence="3" type="ORF">TsocGM_01145</name>
</gene>
<protein>
    <submittedName>
        <fullName evidence="3">Tetratricopeptide repeat protein</fullName>
    </submittedName>
</protein>
<dbReference type="InterPro" id="IPR011990">
    <property type="entry name" value="TPR-like_helical_dom_sf"/>
</dbReference>
<dbReference type="Pfam" id="PF13369">
    <property type="entry name" value="Transglut_core2"/>
    <property type="match status" value="1"/>
</dbReference>
<dbReference type="EMBL" id="RYZH01000002">
    <property type="protein sequence ID" value="RUL89409.1"/>
    <property type="molecule type" value="Genomic_DNA"/>
</dbReference>
<dbReference type="OrthoDB" id="232498at2"/>
<comment type="similarity">
    <text evidence="1">Belongs to the UPF0162 family.</text>
</comment>
<accession>A0A432MQ92</accession>
<reference evidence="3 4" key="1">
    <citation type="submission" date="2018-12" db="EMBL/GenBank/DDBJ databases">
        <authorList>
            <person name="Toschakov S.V."/>
        </authorList>
    </citation>
    <scope>NUCLEOTIDE SEQUENCE [LARGE SCALE GENOMIC DNA]</scope>
    <source>
        <strain evidence="3 4">GM2012</strain>
    </source>
</reference>
<dbReference type="Gene3D" id="1.25.40.10">
    <property type="entry name" value="Tetratricopeptide repeat domain"/>
    <property type="match status" value="1"/>
</dbReference>
<dbReference type="InterPro" id="IPR032698">
    <property type="entry name" value="SirB1_N"/>
</dbReference>
<organism evidence="3 4">
    <name type="scientific">Tautonia sociabilis</name>
    <dbReference type="NCBI Taxonomy" id="2080755"/>
    <lineage>
        <taxon>Bacteria</taxon>
        <taxon>Pseudomonadati</taxon>
        <taxon>Planctomycetota</taxon>
        <taxon>Planctomycetia</taxon>
        <taxon>Isosphaerales</taxon>
        <taxon>Isosphaeraceae</taxon>
        <taxon>Tautonia</taxon>
    </lineage>
</organism>